<gene>
    <name evidence="3" type="ORF">M5X16_17345</name>
    <name evidence="4" type="ORF">PC41400_24805</name>
</gene>
<evidence type="ECO:0000256" key="1">
    <source>
        <dbReference type="SAM" id="MobiDB-lite"/>
    </source>
</evidence>
<dbReference type="EMBL" id="CP026520">
    <property type="protein sequence ID" value="QAV20727.1"/>
    <property type="molecule type" value="Genomic_DNA"/>
</dbReference>
<feature type="domain" description="GerMN" evidence="2">
    <location>
        <begin position="242"/>
        <end position="329"/>
    </location>
</feature>
<dbReference type="Proteomes" id="UP001527202">
    <property type="component" value="Unassembled WGS sequence"/>
</dbReference>
<accession>A0A410X299</accession>
<organism evidence="4 5">
    <name type="scientific">Paenibacillus chitinolyticus</name>
    <dbReference type="NCBI Taxonomy" id="79263"/>
    <lineage>
        <taxon>Bacteria</taxon>
        <taxon>Bacillati</taxon>
        <taxon>Bacillota</taxon>
        <taxon>Bacilli</taxon>
        <taxon>Bacillales</taxon>
        <taxon>Paenibacillaceae</taxon>
        <taxon>Paenibacillus</taxon>
    </lineage>
</organism>
<dbReference type="Pfam" id="PF10646">
    <property type="entry name" value="Germane"/>
    <property type="match status" value="2"/>
</dbReference>
<keyword evidence="6" id="KW-1185">Reference proteome</keyword>
<dbReference type="RefSeq" id="WP_042230573.1">
    <property type="nucleotide sequence ID" value="NZ_CP026520.1"/>
</dbReference>
<dbReference type="EMBL" id="JAMDMJ010000022">
    <property type="protein sequence ID" value="MCY9597530.1"/>
    <property type="molecule type" value="Genomic_DNA"/>
</dbReference>
<evidence type="ECO:0000313" key="5">
    <source>
        <dbReference type="Proteomes" id="UP000288943"/>
    </source>
</evidence>
<feature type="region of interest" description="Disordered" evidence="1">
    <location>
        <begin position="322"/>
        <end position="351"/>
    </location>
</feature>
<dbReference type="AlphaFoldDB" id="A0A410X299"/>
<feature type="region of interest" description="Disordered" evidence="1">
    <location>
        <begin position="29"/>
        <end position="60"/>
    </location>
</feature>
<evidence type="ECO:0000313" key="4">
    <source>
        <dbReference type="EMBL" id="QAV20727.1"/>
    </source>
</evidence>
<evidence type="ECO:0000313" key="6">
    <source>
        <dbReference type="Proteomes" id="UP001527202"/>
    </source>
</evidence>
<proteinExistence type="predicted"/>
<sequence length="351" mass="37616">MRKVRWLQAAAMTGAIAILGTGCGMWGSESKPIDAPPPGTETAMETGTGTGGTGAEAGAKTSQTAKMTVYAKDPKGFVVPVSLDLPKTQSVAKTTLEYMVAKGPGESQLPAGFASLLPEGTTLTVDIKDKLATVNFNQAFKKYDAKEERKIMEGITWAMTGFSSVEQVKIKINGQELKEMPVAHTPLDEPLSRKIGINLEKQEGVDYGQSTPVTLYFTNATAQNGKYYVPVTRLVKRTDDVAKTVMDELLKGPNTSKGLQPVLNASAKVLEVKKTSDTVLTVNFSDKLLDENKKAPADGLQSVILSLTENTNAAKVQITVNGSPKVETSDSQTYSQPVSRPLHLNPNPEKL</sequence>
<name>A0A410X299_9BACL</name>
<dbReference type="GeneID" id="95378017"/>
<reference evidence="3 6" key="2">
    <citation type="submission" date="2022-05" db="EMBL/GenBank/DDBJ databases">
        <title>Genome Sequencing of Bee-Associated Microbes.</title>
        <authorList>
            <person name="Dunlap C."/>
        </authorList>
    </citation>
    <scope>NUCLEOTIDE SEQUENCE [LARGE SCALE GENOMIC DNA]</scope>
    <source>
        <strain evidence="3 6">NRRL B-23120</strain>
    </source>
</reference>
<dbReference type="PROSITE" id="PS51257">
    <property type="entry name" value="PROKAR_LIPOPROTEIN"/>
    <property type="match status" value="1"/>
</dbReference>
<dbReference type="SMART" id="SM00909">
    <property type="entry name" value="Germane"/>
    <property type="match status" value="2"/>
</dbReference>
<dbReference type="InterPro" id="IPR019606">
    <property type="entry name" value="GerMN"/>
</dbReference>
<dbReference type="Proteomes" id="UP000288943">
    <property type="component" value="Chromosome"/>
</dbReference>
<dbReference type="KEGG" id="pchi:PC41400_24805"/>
<evidence type="ECO:0000259" key="2">
    <source>
        <dbReference type="SMART" id="SM00909"/>
    </source>
</evidence>
<reference evidence="4 5" key="1">
    <citation type="submission" date="2018-01" db="EMBL/GenBank/DDBJ databases">
        <title>The whole genome sequencing and assembly of Paenibacillus chitinolyticus KCCM 41400 strain.</title>
        <authorList>
            <person name="Kim J.-Y."/>
            <person name="Park M.-K."/>
            <person name="Lee Y.-J."/>
            <person name="Yi H."/>
            <person name="Bahn Y.-S."/>
            <person name="Kim J.F."/>
            <person name="Lee D.-W."/>
        </authorList>
    </citation>
    <scope>NUCLEOTIDE SEQUENCE [LARGE SCALE GENOMIC DNA]</scope>
    <source>
        <strain evidence="4 5">KCCM 41400</strain>
    </source>
</reference>
<feature type="domain" description="GerMN" evidence="2">
    <location>
        <begin position="92"/>
        <end position="181"/>
    </location>
</feature>
<feature type="compositionally biased region" description="Polar residues" evidence="1">
    <location>
        <begin position="329"/>
        <end position="338"/>
    </location>
</feature>
<protein>
    <submittedName>
        <fullName evidence="3">GerMN domain-containing protein</fullName>
    </submittedName>
    <submittedName>
        <fullName evidence="4">Spore gernimation protein GerM</fullName>
    </submittedName>
</protein>
<evidence type="ECO:0000313" key="3">
    <source>
        <dbReference type="EMBL" id="MCY9597530.1"/>
    </source>
</evidence>
<dbReference type="OrthoDB" id="1715058at2"/>